<evidence type="ECO:0000313" key="2">
    <source>
        <dbReference type="EMBL" id="SFZ86662.1"/>
    </source>
</evidence>
<sequence length="876" mass="90220">MPWRDAPLLENGPATADGWRSAPMVEPAAAAAAADASRRPAPAPGTAARPGPMQLVNEGVAGGIGSPVDLVATIMNAGIGGINSLTGAGLPTISEPIGGAASIERLLNGLGISTLPEGQQAEGLAENALLGVGGAAGALLPFVGGARVAQGIGQLSQGAGGAAKTFGDAIVAPFIQAPVRAIGSELAAGAGAAVGADAAENVAPDNPVAPMIGALAGGLAAGAGPFAVAEAAKRVPVVSAATRFVQSEIAPFTHAGAMERARSRMGDLVEDPAAAVAGLNAPTISELSPAVATGERRLMSLEQVVRDTDPTVDLIMRNDEAESGRVLREALREPAAGGSAGTARDYMGSALDQNIEGVGQALDAALGRPLGVDRTSTALREASAPTRSSAYDAAYAEPIDYSAQPGRDLEMLIGRVEQAAPGTIALANRMMAGEGVQSSQIMARISDTGAVTFERMPDTRQIDYITRALNHMARSGDGQGALGGQTDVGRIMGNLSGQIRGALRAANPAYAEALETAATPIRQREALLLGQELLNPAMHRDRAQAMLDEMTGPELAFVRQGVRSSLDEALANVRATLATPDVGTAQAQQALRKLSAPAVREKIGLLLPPEQAGILFQRIDEAASMLDARRSGPALFANARPNEEIRSILNAPNPEAATDQLLAHAARDPSGGAVAGLKSALIDELMTRARSGSFDDTGEPVLSGRALQNALNERQMVGVANRLLSAEERSRLSQIINELSRLETARGRLPNIGAVMEGEPNPVISLMARAVAARMGAHAGKGASGASLLTAHFASQRMRRILENLTLDRAEVLIRQAVTGDRELFEALLTPAHKITPKQESRLARVLTRTAIGATGGAVAADQDDDLRLEEIIMGR</sequence>
<dbReference type="AlphaFoldDB" id="A0A1K2I2Q1"/>
<evidence type="ECO:0000313" key="3">
    <source>
        <dbReference type="Proteomes" id="UP000183447"/>
    </source>
</evidence>
<keyword evidence="3" id="KW-1185">Reference proteome</keyword>
<reference evidence="2 3" key="1">
    <citation type="submission" date="2016-11" db="EMBL/GenBank/DDBJ databases">
        <authorList>
            <person name="Jaros S."/>
            <person name="Januszkiewicz K."/>
            <person name="Wedrychowicz H."/>
        </authorList>
    </citation>
    <scope>NUCLEOTIDE SEQUENCE [LARGE SCALE GENOMIC DNA]</scope>
    <source>
        <strain evidence="2 3">ATCC 23634</strain>
    </source>
</reference>
<dbReference type="Proteomes" id="UP000183447">
    <property type="component" value="Unassembled WGS sequence"/>
</dbReference>
<protein>
    <submittedName>
        <fullName evidence="2">Uncharacterized protein</fullName>
    </submittedName>
</protein>
<feature type="region of interest" description="Disordered" evidence="1">
    <location>
        <begin position="1"/>
        <end position="52"/>
    </location>
</feature>
<organism evidence="2 3">
    <name type="scientific">Devosia enhydra</name>
    <dbReference type="NCBI Taxonomy" id="665118"/>
    <lineage>
        <taxon>Bacteria</taxon>
        <taxon>Pseudomonadati</taxon>
        <taxon>Pseudomonadota</taxon>
        <taxon>Alphaproteobacteria</taxon>
        <taxon>Hyphomicrobiales</taxon>
        <taxon>Devosiaceae</taxon>
        <taxon>Devosia</taxon>
    </lineage>
</organism>
<gene>
    <name evidence="2" type="ORF">SAMN02983003_3856</name>
</gene>
<evidence type="ECO:0000256" key="1">
    <source>
        <dbReference type="SAM" id="MobiDB-lite"/>
    </source>
</evidence>
<dbReference type="EMBL" id="FPKU01000004">
    <property type="protein sequence ID" value="SFZ86662.1"/>
    <property type="molecule type" value="Genomic_DNA"/>
</dbReference>
<proteinExistence type="predicted"/>
<dbReference type="STRING" id="665118.SAMN02983003_3856"/>
<accession>A0A1K2I2Q1</accession>
<name>A0A1K2I2Q1_9HYPH</name>